<dbReference type="Proteomes" id="UP000000343">
    <property type="component" value="Chromosome"/>
</dbReference>
<dbReference type="KEGG" id="acm:AciX9_3038"/>
<dbReference type="AlphaFoldDB" id="E8X077"/>
<name>E8X077_GRATM</name>
<dbReference type="PANTHER" id="PTHR39550">
    <property type="entry name" value="SLL0658 PROTEIN"/>
    <property type="match status" value="1"/>
</dbReference>
<organism evidence="2">
    <name type="scientific">Granulicella tundricola (strain ATCC BAA-1859 / DSM 23138 / MP5ACTX9)</name>
    <dbReference type="NCBI Taxonomy" id="1198114"/>
    <lineage>
        <taxon>Bacteria</taxon>
        <taxon>Pseudomonadati</taxon>
        <taxon>Acidobacteriota</taxon>
        <taxon>Terriglobia</taxon>
        <taxon>Terriglobales</taxon>
        <taxon>Acidobacteriaceae</taxon>
        <taxon>Granulicella</taxon>
    </lineage>
</organism>
<dbReference type="PaxDb" id="1198114-AciX9_3038"/>
<protein>
    <recommendedName>
        <fullName evidence="3">DUF3368 domain-containing protein</fullName>
    </recommendedName>
</protein>
<dbReference type="InterPro" id="IPR021799">
    <property type="entry name" value="PIN-like_prokaryotic"/>
</dbReference>
<dbReference type="HOGENOM" id="CLU_115769_0_2_0"/>
<gene>
    <name evidence="1" type="ordered locus">AciX9_3038</name>
</gene>
<dbReference type="OrthoDB" id="122346at2"/>
<evidence type="ECO:0000313" key="1">
    <source>
        <dbReference type="EMBL" id="ADW70058.1"/>
    </source>
</evidence>
<dbReference type="EMBL" id="CP002480">
    <property type="protein sequence ID" value="ADW70058.1"/>
    <property type="molecule type" value="Genomic_DNA"/>
</dbReference>
<proteinExistence type="predicted"/>
<dbReference type="Pfam" id="PF11848">
    <property type="entry name" value="DUF3368"/>
    <property type="match status" value="1"/>
</dbReference>
<sequence>MIVVADAGPLRYLIEIDLIAQIPAQYGELYVPGAVLNELSQPITPSSVKLWLAKPPFWFHIVDAADRTPKIPTLDLGESEALKLAIKLEADFLLIDDQAARKAAPKYINASVTGTLGVIYEVSRLSLRPAEEFRQNVGRLRLTTFYFSHQLNQVIDRLQAEMEVAG</sequence>
<dbReference type="RefSeq" id="WP_013581372.1">
    <property type="nucleotide sequence ID" value="NC_015064.1"/>
</dbReference>
<dbReference type="eggNOG" id="COG2405">
    <property type="taxonomic scope" value="Bacteria"/>
</dbReference>
<keyword evidence="2" id="KW-1185">Reference proteome</keyword>
<accession>E8X077</accession>
<dbReference type="PANTHER" id="PTHR39550:SF1">
    <property type="entry name" value="SLL0658 PROTEIN"/>
    <property type="match status" value="1"/>
</dbReference>
<evidence type="ECO:0008006" key="3">
    <source>
        <dbReference type="Google" id="ProtNLM"/>
    </source>
</evidence>
<reference evidence="2" key="1">
    <citation type="submission" date="2011-01" db="EMBL/GenBank/DDBJ databases">
        <title>Complete sequence of chromosome of Acidobacterium sp. MP5ACTX9.</title>
        <authorList>
            <consortium name="US DOE Joint Genome Institute"/>
            <person name="Lucas S."/>
            <person name="Copeland A."/>
            <person name="Lapidus A."/>
            <person name="Cheng J.-F."/>
            <person name="Goodwin L."/>
            <person name="Pitluck S."/>
            <person name="Teshima H."/>
            <person name="Detter J.C."/>
            <person name="Han C."/>
            <person name="Tapia R."/>
            <person name="Land M."/>
            <person name="Hauser L."/>
            <person name="Kyrpides N."/>
            <person name="Ivanova N."/>
            <person name="Ovchinnikova G."/>
            <person name="Pagani I."/>
            <person name="Rawat S.R."/>
            <person name="Mannisto M."/>
            <person name="Haggblom M.M."/>
            <person name="Woyke T."/>
        </authorList>
    </citation>
    <scope>NUCLEOTIDE SEQUENCE [LARGE SCALE GENOMIC DNA]</scope>
    <source>
        <strain evidence="2">MP5ACTX9</strain>
    </source>
</reference>
<evidence type="ECO:0000313" key="2">
    <source>
        <dbReference type="Proteomes" id="UP000000343"/>
    </source>
</evidence>
<dbReference type="STRING" id="1198114.AciX9_3038"/>